<reference evidence="2 3" key="1">
    <citation type="submission" date="2023-09" db="EMBL/GenBank/DDBJ databases">
        <title>Pangenome analysis of Batrachochytrium dendrobatidis and related Chytrids.</title>
        <authorList>
            <person name="Yacoub M.N."/>
            <person name="Stajich J.E."/>
            <person name="James T.Y."/>
        </authorList>
    </citation>
    <scope>NUCLEOTIDE SEQUENCE [LARGE SCALE GENOMIC DNA]</scope>
    <source>
        <strain evidence="2 3">JEL0888</strain>
    </source>
</reference>
<dbReference type="Proteomes" id="UP001527925">
    <property type="component" value="Unassembled WGS sequence"/>
</dbReference>
<evidence type="ECO:0000256" key="1">
    <source>
        <dbReference type="SAM" id="MobiDB-lite"/>
    </source>
</evidence>
<keyword evidence="3" id="KW-1185">Reference proteome</keyword>
<organism evidence="2 3">
    <name type="scientific">Polyrhizophydium stewartii</name>
    <dbReference type="NCBI Taxonomy" id="2732419"/>
    <lineage>
        <taxon>Eukaryota</taxon>
        <taxon>Fungi</taxon>
        <taxon>Fungi incertae sedis</taxon>
        <taxon>Chytridiomycota</taxon>
        <taxon>Chytridiomycota incertae sedis</taxon>
        <taxon>Chytridiomycetes</taxon>
        <taxon>Rhizophydiales</taxon>
        <taxon>Rhizophydiales incertae sedis</taxon>
        <taxon>Polyrhizophydium</taxon>
    </lineage>
</organism>
<accession>A0ABR4NKC4</accession>
<feature type="region of interest" description="Disordered" evidence="1">
    <location>
        <begin position="1019"/>
        <end position="1066"/>
    </location>
</feature>
<gene>
    <name evidence="2" type="ORF">HK105_200796</name>
</gene>
<evidence type="ECO:0000313" key="2">
    <source>
        <dbReference type="EMBL" id="KAL2919879.1"/>
    </source>
</evidence>
<name>A0ABR4NKC4_9FUNG</name>
<comment type="caution">
    <text evidence="2">The sequence shown here is derived from an EMBL/GenBank/DDBJ whole genome shotgun (WGS) entry which is preliminary data.</text>
</comment>
<sequence>MSKLLRERQLTALMSTGPENFVDRVEGFKRNIKDLMKTTKKQTKELKDLAAAAAAAGVAVAANAAGKRRSVGDATPGDAPAWHTVLSGMPAFEKQAVLEHPEFVQLGDAAKLQLLLRYNKFLGHRDGRNQELREGILSNPGFRKQIERVREHGMTLEPPDDAERITQLLARLMQFIDVDAESSATHHPTQLGSGDPSVNATPDDALVWHTVLSGMPALEKQAVARALGIKDVDHTSESELHRKVLEHPEFVQLGDAAKLQLLLRYKSHNITDETIKNLPTHFLRSLSSKFLGHCNGTIEELREGILPSPGFRKQIERVREHGMTLEPPDDGKRITQLLARLMQFIDVDAESSATHHPTQLGSGHPSVNATPGDMPAWHTVLSDMPTFEKRAIAKALGIKSVDHTSDSKLHRKVLEHPEFVQLGDAAKLQLLLRYKSHNITDETIKNLPTHFLRSLSSKFLGHRDGRNQELREGILSNPGFRKQIERVREHGMTLEPPDDAERIARFLARLTQPVGVDAGSLAAQQPAQAASGDLSADGMPSNDKPTWRMVLSRTVAFEKQAVAKALGAKNASKMSAGKAEHMIVTNQVFSKVSNESKLKFLLAYRPHNITEDTINDLPKDYLKYLARKFDVHTRASLDSLQRAILSSAGFHKQIERVHKHGMTLEPPDGFAECITQSLARIEQLIGVDAGSSATHRSVQAGSGDFLAYATPGDLPAWRTVLSDMPTFEKRAVAKTLGIKNAHIFSDLVLSYKILVYPAFVQLSDAAKLQLLLRFKSHNITDQIIEGLPWNFLIHLSDRFLGRRDGTNKELRKHLLSSPGFRKQIERVHEHGMTLEPPVDDALARLMQFIDVDAGSSATHHPTQLGSGDPSVDVTPGDAPAWHTVLSGMPAFEKQAVARALGIKDVDHIPESELHRKILEHPVFVQLGDAAKLQLLLRYKSHNITDETIKNLPTHFLRSLSSKFLGHRDGRNQELREGILSNPGFRKQIERVREHGMTLEPPDDAERIARSRDGVVLATPDINAESKNAIDTREPSSSTSELPSHPLPSTAVAGGSTEMLTLHNKPL</sequence>
<proteinExistence type="predicted"/>
<evidence type="ECO:0000313" key="3">
    <source>
        <dbReference type="Proteomes" id="UP001527925"/>
    </source>
</evidence>
<protein>
    <submittedName>
        <fullName evidence="2">Uncharacterized protein</fullName>
    </submittedName>
</protein>
<dbReference type="EMBL" id="JADGIZ020000002">
    <property type="protein sequence ID" value="KAL2919879.1"/>
    <property type="molecule type" value="Genomic_DNA"/>
</dbReference>